<dbReference type="InterPro" id="IPR048402">
    <property type="entry name" value="YpeB_N"/>
</dbReference>
<dbReference type="NCBIfam" id="TIGR02889">
    <property type="entry name" value="spore_YpeB"/>
    <property type="match status" value="1"/>
</dbReference>
<feature type="transmembrane region" description="Helical" evidence="2">
    <location>
        <begin position="7"/>
        <end position="25"/>
    </location>
</feature>
<evidence type="ECO:0000256" key="1">
    <source>
        <dbReference type="SAM" id="Coils"/>
    </source>
</evidence>
<dbReference type="Pfam" id="PF20769">
    <property type="entry name" value="YPEB_N"/>
    <property type="match status" value="1"/>
</dbReference>
<evidence type="ECO:0000259" key="4">
    <source>
        <dbReference type="Pfam" id="PF14620"/>
    </source>
</evidence>
<gene>
    <name evidence="6" type="ORF">J2S77_000458</name>
</gene>
<keyword evidence="2" id="KW-0812">Transmembrane</keyword>
<dbReference type="EMBL" id="JAUSTQ010000002">
    <property type="protein sequence ID" value="MDQ0158502.1"/>
    <property type="molecule type" value="Genomic_DNA"/>
</dbReference>
<sequence length="443" mass="50610">MPGWIRWIIYIVLLIGLVGAIIWGYQEQQEKNAILIKAENNYQRAFHDLTYRMDELDEKISTVLAMNAPSNISPQMANIWKITSEAKADVSQLPLSLLPFNQTQQLLNQIGDFAYDVSIRDLNDQPLNDQELQALSELKDQSNQMKSDLRQVQDQVLTDGVRWMDIEVSVATNDQRDDEVLNGLQVVEEDAGQFDGLSQLNDSANNENSIELTGESYNQSDIEQVVKDYFELNEQTELTITENGEGSEVPIYNVSFNTDSFHGYAEVTKQGGNVLSYLLNRDVGESTKSLHDGRLVAETLLEDLDYNQVEMVESKQYEKTGVYKFVHVHDDTYYYPDEIQVKVALDDGQVTGLTARDFILNENKREEREFEPTLSEEEAIDYIHEQIDVQTTRLAVIETEENGEVLAYEVLGTIDGTTYRVYINANDGFEERVERLTQSEEVY</sequence>
<reference evidence="6 7" key="1">
    <citation type="submission" date="2023-07" db="EMBL/GenBank/DDBJ databases">
        <title>Genomic Encyclopedia of Type Strains, Phase IV (KMG-IV): sequencing the most valuable type-strain genomes for metagenomic binning, comparative biology and taxonomic classification.</title>
        <authorList>
            <person name="Goeker M."/>
        </authorList>
    </citation>
    <scope>NUCLEOTIDE SEQUENCE [LARGE SCALE GENOMIC DNA]</scope>
    <source>
        <strain evidence="6 7">DSM 16460</strain>
    </source>
</reference>
<evidence type="ECO:0000259" key="5">
    <source>
        <dbReference type="Pfam" id="PF20769"/>
    </source>
</evidence>
<feature type="coiled-coil region" evidence="1">
    <location>
        <begin position="128"/>
        <end position="155"/>
    </location>
</feature>
<protein>
    <submittedName>
        <fullName evidence="6">Spore germination protein</fullName>
    </submittedName>
</protein>
<evidence type="ECO:0000313" key="7">
    <source>
        <dbReference type="Proteomes" id="UP001224359"/>
    </source>
</evidence>
<dbReference type="Pfam" id="PF14620">
    <property type="entry name" value="YPEB_PepSY1-2"/>
    <property type="match status" value="1"/>
</dbReference>
<dbReference type="InterPro" id="IPR014239">
    <property type="entry name" value="YpeB_PepSY1-2"/>
</dbReference>
<evidence type="ECO:0000313" key="6">
    <source>
        <dbReference type="EMBL" id="MDQ0158502.1"/>
    </source>
</evidence>
<keyword evidence="2" id="KW-1133">Transmembrane helix</keyword>
<dbReference type="Proteomes" id="UP001224359">
    <property type="component" value="Unassembled WGS sequence"/>
</dbReference>
<comment type="caution">
    <text evidence="6">The sequence shown here is derived from an EMBL/GenBank/DDBJ whole genome shotgun (WGS) entry which is preliminary data.</text>
</comment>
<keyword evidence="7" id="KW-1185">Reference proteome</keyword>
<dbReference type="RefSeq" id="WP_306974269.1">
    <property type="nucleotide sequence ID" value="NZ_JAUSTQ010000002.1"/>
</dbReference>
<evidence type="ECO:0000259" key="3">
    <source>
        <dbReference type="Pfam" id="PF03413"/>
    </source>
</evidence>
<dbReference type="Pfam" id="PF03413">
    <property type="entry name" value="PepSY"/>
    <property type="match status" value="1"/>
</dbReference>
<evidence type="ECO:0000256" key="2">
    <source>
        <dbReference type="SAM" id="Phobius"/>
    </source>
</evidence>
<feature type="domain" description="Sporulation protein YpeB PepSY1 and PepSY2" evidence="4">
    <location>
        <begin position="193"/>
        <end position="366"/>
    </location>
</feature>
<feature type="domain" description="PepSY" evidence="3">
    <location>
        <begin position="374"/>
        <end position="428"/>
    </location>
</feature>
<name>A0ABT9VC09_9BACI</name>
<dbReference type="InterPro" id="IPR025711">
    <property type="entry name" value="PepSY"/>
</dbReference>
<feature type="domain" description="Sporulation protein YpeB N-terminal" evidence="5">
    <location>
        <begin position="30"/>
        <end position="165"/>
    </location>
</feature>
<accession>A0ABT9VC09</accession>
<proteinExistence type="predicted"/>
<keyword evidence="1" id="KW-0175">Coiled coil</keyword>
<keyword evidence="2" id="KW-0472">Membrane</keyword>
<organism evidence="6 7">
    <name type="scientific">Alkalibacillus salilacus</name>
    <dbReference type="NCBI Taxonomy" id="284582"/>
    <lineage>
        <taxon>Bacteria</taxon>
        <taxon>Bacillati</taxon>
        <taxon>Bacillota</taxon>
        <taxon>Bacilli</taxon>
        <taxon>Bacillales</taxon>
        <taxon>Bacillaceae</taxon>
        <taxon>Alkalibacillus</taxon>
    </lineage>
</organism>